<dbReference type="InterPro" id="IPR000608">
    <property type="entry name" value="UBC"/>
</dbReference>
<proteinExistence type="predicted"/>
<evidence type="ECO:0000313" key="2">
    <source>
        <dbReference type="EMBL" id="KAL2053984.1"/>
    </source>
</evidence>
<dbReference type="PROSITE" id="PS50127">
    <property type="entry name" value="UBC_2"/>
    <property type="match status" value="1"/>
</dbReference>
<comment type="caution">
    <text evidence="2">The sequence shown here is derived from an EMBL/GenBank/DDBJ whole genome shotgun (WGS) entry which is preliminary data.</text>
</comment>
<organism evidence="2 3">
    <name type="scientific">Lepraria finkii</name>
    <dbReference type="NCBI Taxonomy" id="1340010"/>
    <lineage>
        <taxon>Eukaryota</taxon>
        <taxon>Fungi</taxon>
        <taxon>Dikarya</taxon>
        <taxon>Ascomycota</taxon>
        <taxon>Pezizomycotina</taxon>
        <taxon>Lecanoromycetes</taxon>
        <taxon>OSLEUM clade</taxon>
        <taxon>Lecanoromycetidae</taxon>
        <taxon>Lecanorales</taxon>
        <taxon>Lecanorineae</taxon>
        <taxon>Stereocaulaceae</taxon>
        <taxon>Lepraria</taxon>
    </lineage>
</organism>
<sequence length="112" mass="12347">MAPPSRSPTPPSPKRLLQELKNNAEEPSPILQSLGPVPEAEILHWEAVMKGVLGTAYEAGLWRLDITVPPILPPHPAHNKIRNANLPPKCSFQDRRNLLGSLEGLMVSRLHT</sequence>
<dbReference type="Pfam" id="PF00179">
    <property type="entry name" value="UQ_con"/>
    <property type="match status" value="1"/>
</dbReference>
<evidence type="ECO:0000259" key="1">
    <source>
        <dbReference type="PROSITE" id="PS50127"/>
    </source>
</evidence>
<feature type="domain" description="UBC core" evidence="1">
    <location>
        <begin position="11"/>
        <end position="112"/>
    </location>
</feature>
<dbReference type="InterPro" id="IPR016135">
    <property type="entry name" value="UBQ-conjugating_enzyme/RWD"/>
</dbReference>
<dbReference type="SUPFAM" id="SSF54495">
    <property type="entry name" value="UBC-like"/>
    <property type="match status" value="1"/>
</dbReference>
<dbReference type="Gene3D" id="3.10.110.10">
    <property type="entry name" value="Ubiquitin Conjugating Enzyme"/>
    <property type="match status" value="1"/>
</dbReference>
<dbReference type="EMBL" id="JBHFEH010000018">
    <property type="protein sequence ID" value="KAL2053984.1"/>
    <property type="molecule type" value="Genomic_DNA"/>
</dbReference>
<dbReference type="Proteomes" id="UP001590951">
    <property type="component" value="Unassembled WGS sequence"/>
</dbReference>
<keyword evidence="3" id="KW-1185">Reference proteome</keyword>
<reference evidence="2 3" key="1">
    <citation type="submission" date="2024-09" db="EMBL/GenBank/DDBJ databases">
        <title>Rethinking Asexuality: The Enigmatic Case of Functional Sexual Genes in Lepraria (Stereocaulaceae).</title>
        <authorList>
            <person name="Doellman M."/>
            <person name="Sun Y."/>
            <person name="Barcenas-Pena A."/>
            <person name="Lumbsch H.T."/>
            <person name="Grewe F."/>
        </authorList>
    </citation>
    <scope>NUCLEOTIDE SEQUENCE [LARGE SCALE GENOMIC DNA]</scope>
    <source>
        <strain evidence="2 3">Grewe 0041</strain>
    </source>
</reference>
<name>A0ABR4B7Y9_9LECA</name>
<gene>
    <name evidence="2" type="ORF">ABVK25_005913</name>
</gene>
<accession>A0ABR4B7Y9</accession>
<evidence type="ECO:0000313" key="3">
    <source>
        <dbReference type="Proteomes" id="UP001590951"/>
    </source>
</evidence>
<protein>
    <recommendedName>
        <fullName evidence="1">UBC core domain-containing protein</fullName>
    </recommendedName>
</protein>